<reference evidence="1" key="1">
    <citation type="journal article" date="2020" name="Nature">
        <title>Giant virus diversity and host interactions through global metagenomics.</title>
        <authorList>
            <person name="Schulz F."/>
            <person name="Roux S."/>
            <person name="Paez-Espino D."/>
            <person name="Jungbluth S."/>
            <person name="Walsh D.A."/>
            <person name="Denef V.J."/>
            <person name="McMahon K.D."/>
            <person name="Konstantinidis K.T."/>
            <person name="Eloe-Fadrosh E.A."/>
            <person name="Kyrpides N.C."/>
            <person name="Woyke T."/>
        </authorList>
    </citation>
    <scope>NUCLEOTIDE SEQUENCE</scope>
    <source>
        <strain evidence="1">GVMAG-M-3300023184-161</strain>
    </source>
</reference>
<organism evidence="1">
    <name type="scientific">viral metagenome</name>
    <dbReference type="NCBI Taxonomy" id="1070528"/>
    <lineage>
        <taxon>unclassified sequences</taxon>
        <taxon>metagenomes</taxon>
        <taxon>organismal metagenomes</taxon>
    </lineage>
</organism>
<sequence>MNAKSDNPAVISEFNSLKRLVPFGIKHNKLFIEIKDISINTNGKLFYQNNNNEKKSVSSLIKHTKRLQTVRWLDHLYFIDGYGKETKFKKFVSQTYNLNFT</sequence>
<protein>
    <submittedName>
        <fullName evidence="1">Uncharacterized protein</fullName>
    </submittedName>
</protein>
<name>A0A6C0HNY2_9ZZZZ</name>
<accession>A0A6C0HNY2</accession>
<dbReference type="AlphaFoldDB" id="A0A6C0HNY2"/>
<evidence type="ECO:0000313" key="1">
    <source>
        <dbReference type="EMBL" id="QHT82372.1"/>
    </source>
</evidence>
<dbReference type="EMBL" id="MN739998">
    <property type="protein sequence ID" value="QHT82372.1"/>
    <property type="molecule type" value="Genomic_DNA"/>
</dbReference>
<proteinExistence type="predicted"/>